<evidence type="ECO:0000313" key="6">
    <source>
        <dbReference type="EMBL" id="MBC8590598.1"/>
    </source>
</evidence>
<evidence type="ECO:0000256" key="4">
    <source>
        <dbReference type="ARBA" id="ARBA00023136"/>
    </source>
</evidence>
<evidence type="ECO:0000256" key="1">
    <source>
        <dbReference type="ARBA" id="ARBA00004141"/>
    </source>
</evidence>
<protein>
    <submittedName>
        <fullName evidence="6">Phage holin family protein</fullName>
    </submittedName>
</protein>
<dbReference type="RefSeq" id="WP_249323434.1">
    <property type="nucleotide sequence ID" value="NZ_JACRTK010000002.1"/>
</dbReference>
<keyword evidence="3 5" id="KW-1133">Transmembrane helix</keyword>
<evidence type="ECO:0000256" key="5">
    <source>
        <dbReference type="SAM" id="Phobius"/>
    </source>
</evidence>
<name>A0A926EVF4_9FIRM</name>
<gene>
    <name evidence="6" type="ORF">H8689_05565</name>
</gene>
<dbReference type="EMBL" id="JACRTK010000002">
    <property type="protein sequence ID" value="MBC8590598.1"/>
    <property type="molecule type" value="Genomic_DNA"/>
</dbReference>
<reference evidence="6 7" key="1">
    <citation type="submission" date="2020-08" db="EMBL/GenBank/DDBJ databases">
        <title>Genome public.</title>
        <authorList>
            <person name="Liu C."/>
            <person name="Sun Q."/>
        </authorList>
    </citation>
    <scope>NUCLEOTIDE SEQUENCE [LARGE SCALE GENOMIC DNA]</scope>
    <source>
        <strain evidence="6 7">NSJ-26</strain>
    </source>
</reference>
<comment type="caution">
    <text evidence="6">The sequence shown here is derived from an EMBL/GenBank/DDBJ whole genome shotgun (WGS) entry which is preliminary data.</text>
</comment>
<dbReference type="GO" id="GO:0016020">
    <property type="term" value="C:membrane"/>
    <property type="evidence" value="ECO:0007669"/>
    <property type="project" value="UniProtKB-SubCell"/>
</dbReference>
<feature type="transmembrane region" description="Helical" evidence="5">
    <location>
        <begin position="57"/>
        <end position="78"/>
    </location>
</feature>
<comment type="subcellular location">
    <subcellularLocation>
        <location evidence="1">Membrane</location>
        <topology evidence="1">Multi-pass membrane protein</topology>
    </subcellularLocation>
</comment>
<dbReference type="NCBIfam" id="TIGR01593">
    <property type="entry name" value="holin_tox_secr"/>
    <property type="match status" value="1"/>
</dbReference>
<keyword evidence="4 5" id="KW-0472">Membrane</keyword>
<proteinExistence type="predicted"/>
<evidence type="ECO:0000256" key="2">
    <source>
        <dbReference type="ARBA" id="ARBA00022692"/>
    </source>
</evidence>
<keyword evidence="2 5" id="KW-0812">Transmembrane</keyword>
<feature type="transmembrane region" description="Helical" evidence="5">
    <location>
        <begin position="90"/>
        <end position="113"/>
    </location>
</feature>
<evidence type="ECO:0000313" key="7">
    <source>
        <dbReference type="Proteomes" id="UP000601522"/>
    </source>
</evidence>
<dbReference type="AlphaFoldDB" id="A0A926EVF4"/>
<dbReference type="InterPro" id="IPR006480">
    <property type="entry name" value="Phage_holin_4_1"/>
</dbReference>
<accession>A0A926EVF4</accession>
<dbReference type="Proteomes" id="UP000601522">
    <property type="component" value="Unassembled WGS sequence"/>
</dbReference>
<dbReference type="Pfam" id="PF05105">
    <property type="entry name" value="Phage_holin_4_1"/>
    <property type="match status" value="1"/>
</dbReference>
<keyword evidence="7" id="KW-1185">Reference proteome</keyword>
<evidence type="ECO:0000256" key="3">
    <source>
        <dbReference type="ARBA" id="ARBA00022989"/>
    </source>
</evidence>
<sequence length="139" mass="14870">MKWDKILSSIVAVLGSIANYLLGGWDLALKTIVTFMTLDYILGILCGGKKKKLSSAVAFNGILKKVAILAVIAVSVSLDNVINGQGLLRGLVIFFYIGLEGISILENATLLGVPVPDKLKVALEQLKEGNKKEVIEGDE</sequence>
<organism evidence="6 7">
    <name type="scientific">Wansuia hejianensis</name>
    <dbReference type="NCBI Taxonomy" id="2763667"/>
    <lineage>
        <taxon>Bacteria</taxon>
        <taxon>Bacillati</taxon>
        <taxon>Bacillota</taxon>
        <taxon>Clostridia</taxon>
        <taxon>Lachnospirales</taxon>
        <taxon>Lachnospiraceae</taxon>
        <taxon>Wansuia</taxon>
    </lineage>
</organism>